<dbReference type="InterPro" id="IPR000566">
    <property type="entry name" value="Lipocln_cytosolic_FA-bd_dom"/>
</dbReference>
<dbReference type="InterPro" id="IPR003057">
    <property type="entry name" value="Invtbrt_color"/>
</dbReference>
<comment type="similarity">
    <text evidence="2 10">Belongs to the calycin superfamily. Lipocalin family.</text>
</comment>
<reference evidence="12" key="1">
    <citation type="submission" date="2017-01" db="EMBL/GenBank/DDBJ databases">
        <title>An insight into the sialome and mialome of the horn fly, Haematobia irritans.</title>
        <authorList>
            <person name="Breijo M."/>
            <person name="Boiani M."/>
            <person name="Ures X."/>
            <person name="Rocha S."/>
            <person name="Sequeira M."/>
            <person name="Ribeiro J.M."/>
        </authorList>
    </citation>
    <scope>NUCLEOTIDE SEQUENCE</scope>
</reference>
<evidence type="ECO:0000313" key="12">
    <source>
        <dbReference type="EMBL" id="JAV16254.1"/>
    </source>
</evidence>
<feature type="chain" id="PRO_5013435255" description="Apolipoprotein D" evidence="10">
    <location>
        <begin position="20"/>
        <end position="190"/>
    </location>
</feature>
<keyword evidence="12" id="KW-0449">Lipoprotein</keyword>
<dbReference type="GO" id="GO:0005737">
    <property type="term" value="C:cytoplasm"/>
    <property type="evidence" value="ECO:0007669"/>
    <property type="project" value="TreeGrafter"/>
</dbReference>
<evidence type="ECO:0000256" key="3">
    <source>
        <dbReference type="ARBA" id="ARBA00019890"/>
    </source>
</evidence>
<keyword evidence="6 10" id="KW-0732">Signal</keyword>
<protein>
    <recommendedName>
        <fullName evidence="3">Apolipoprotein D</fullName>
    </recommendedName>
</protein>
<keyword evidence="5" id="KW-0964">Secreted</keyword>
<dbReference type="GO" id="GO:0005576">
    <property type="term" value="C:extracellular region"/>
    <property type="evidence" value="ECO:0007669"/>
    <property type="project" value="UniProtKB-SubCell"/>
</dbReference>
<comment type="subcellular location">
    <subcellularLocation>
        <location evidence="1">Secreted</location>
    </subcellularLocation>
</comment>
<evidence type="ECO:0000256" key="7">
    <source>
        <dbReference type="ARBA" id="ARBA00023121"/>
    </source>
</evidence>
<keyword evidence="8" id="KW-1015">Disulfide bond</keyword>
<evidence type="ECO:0000259" key="11">
    <source>
        <dbReference type="Pfam" id="PF08212"/>
    </source>
</evidence>
<evidence type="ECO:0000256" key="9">
    <source>
        <dbReference type="ARBA" id="ARBA00023180"/>
    </source>
</evidence>
<dbReference type="PANTHER" id="PTHR10612:SF34">
    <property type="entry name" value="APOLIPOPROTEIN D"/>
    <property type="match status" value="1"/>
</dbReference>
<evidence type="ECO:0000256" key="8">
    <source>
        <dbReference type="ARBA" id="ARBA00023157"/>
    </source>
</evidence>
<dbReference type="GO" id="GO:0031409">
    <property type="term" value="F:pigment binding"/>
    <property type="evidence" value="ECO:0007669"/>
    <property type="project" value="InterPro"/>
</dbReference>
<dbReference type="PANTHER" id="PTHR10612">
    <property type="entry name" value="APOLIPOPROTEIN D"/>
    <property type="match status" value="1"/>
</dbReference>
<feature type="domain" description="Lipocalin/cytosolic fatty-acid binding" evidence="11">
    <location>
        <begin position="38"/>
        <end position="183"/>
    </location>
</feature>
<accession>A0A1L8EC60</accession>
<dbReference type="AlphaFoldDB" id="A0A1L8EC60"/>
<organism evidence="12">
    <name type="scientific">Haematobia irritans</name>
    <name type="common">Horn fly</name>
    <name type="synonym">Conops irritans</name>
    <dbReference type="NCBI Taxonomy" id="7368"/>
    <lineage>
        <taxon>Eukaryota</taxon>
        <taxon>Metazoa</taxon>
        <taxon>Ecdysozoa</taxon>
        <taxon>Arthropoda</taxon>
        <taxon>Hexapoda</taxon>
        <taxon>Insecta</taxon>
        <taxon>Pterygota</taxon>
        <taxon>Neoptera</taxon>
        <taxon>Endopterygota</taxon>
        <taxon>Diptera</taxon>
        <taxon>Brachycera</taxon>
        <taxon>Muscomorpha</taxon>
        <taxon>Muscoidea</taxon>
        <taxon>Muscidae</taxon>
        <taxon>Haematobia</taxon>
    </lineage>
</organism>
<evidence type="ECO:0000256" key="6">
    <source>
        <dbReference type="ARBA" id="ARBA00022729"/>
    </source>
</evidence>
<keyword evidence="7" id="KW-0446">Lipid-binding</keyword>
<evidence type="ECO:0000256" key="2">
    <source>
        <dbReference type="ARBA" id="ARBA00006889"/>
    </source>
</evidence>
<evidence type="ECO:0000256" key="4">
    <source>
        <dbReference type="ARBA" id="ARBA00022448"/>
    </source>
</evidence>
<keyword evidence="9" id="KW-0325">Glycoprotein</keyword>
<dbReference type="EMBL" id="GFDG01002545">
    <property type="protein sequence ID" value="JAV16254.1"/>
    <property type="molecule type" value="Transcribed_RNA"/>
</dbReference>
<keyword evidence="4" id="KW-0813">Transport</keyword>
<dbReference type="Pfam" id="PF08212">
    <property type="entry name" value="Lipocalin_2"/>
    <property type="match status" value="1"/>
</dbReference>
<dbReference type="PRINTS" id="PR01273">
    <property type="entry name" value="INVTBRTCOLOR"/>
</dbReference>
<dbReference type="GO" id="GO:0000302">
    <property type="term" value="P:response to reactive oxygen species"/>
    <property type="evidence" value="ECO:0007669"/>
    <property type="project" value="TreeGrafter"/>
</dbReference>
<dbReference type="CDD" id="cd19437">
    <property type="entry name" value="lipocalin_apoD-like"/>
    <property type="match status" value="1"/>
</dbReference>
<dbReference type="GO" id="GO:0008289">
    <property type="term" value="F:lipid binding"/>
    <property type="evidence" value="ECO:0007669"/>
    <property type="project" value="UniProtKB-KW"/>
</dbReference>
<name>A0A1L8EC60_HAEIR</name>
<dbReference type="GO" id="GO:0006629">
    <property type="term" value="P:lipid metabolic process"/>
    <property type="evidence" value="ECO:0007669"/>
    <property type="project" value="TreeGrafter"/>
</dbReference>
<evidence type="ECO:0000256" key="10">
    <source>
        <dbReference type="PIRNR" id="PIRNR036893"/>
    </source>
</evidence>
<dbReference type="InterPro" id="IPR012674">
    <property type="entry name" value="Calycin"/>
</dbReference>
<evidence type="ECO:0000256" key="5">
    <source>
        <dbReference type="ARBA" id="ARBA00022525"/>
    </source>
</evidence>
<proteinExistence type="inferred from homology"/>
<evidence type="ECO:0000256" key="1">
    <source>
        <dbReference type="ARBA" id="ARBA00004613"/>
    </source>
</evidence>
<dbReference type="InterPro" id="IPR022271">
    <property type="entry name" value="Lipocalin_ApoD"/>
</dbReference>
<dbReference type="FunFam" id="2.40.128.20:FF:000003">
    <property type="entry name" value="Apolipoprotein D"/>
    <property type="match status" value="1"/>
</dbReference>
<dbReference type="Gene3D" id="2.40.128.20">
    <property type="match status" value="1"/>
</dbReference>
<dbReference type="PIRSF" id="PIRSF036893">
    <property type="entry name" value="Lipocalin_ApoD"/>
    <property type="match status" value="1"/>
</dbReference>
<feature type="signal peptide" evidence="10">
    <location>
        <begin position="1"/>
        <end position="19"/>
    </location>
</feature>
<dbReference type="SUPFAM" id="SSF50814">
    <property type="entry name" value="Lipocalins"/>
    <property type="match status" value="1"/>
</dbReference>
<sequence length="190" mass="21418">MKSLKCMIILACLVELSLSQILDAGTCNQNIPTVQNFNANRYLGRWYEQEKYPFIFELGGKCIYAQYGLLPNGEISVYNFNINKLTGLPNDIQGSAKIVGPGKLQVRFNNMPAFVGAANYWVLDTDYENYAVVYSCTDILGFVNGQVVWILTRERNPHPQYIERARHVIKSNGLSLRPLQRTIQTGCGSN</sequence>